<dbReference type="Gene3D" id="3.30.70.270">
    <property type="match status" value="1"/>
</dbReference>
<evidence type="ECO:0000256" key="1">
    <source>
        <dbReference type="ARBA" id="ARBA00001946"/>
    </source>
</evidence>
<gene>
    <name evidence="6" type="ORF">DBZ36_03435</name>
</gene>
<dbReference type="Pfam" id="PF00990">
    <property type="entry name" value="GGDEF"/>
    <property type="match status" value="1"/>
</dbReference>
<comment type="catalytic activity">
    <reaction evidence="3">
        <text>2 GTP = 3',3'-c-di-GMP + 2 diphosphate</text>
        <dbReference type="Rhea" id="RHEA:24898"/>
        <dbReference type="ChEBI" id="CHEBI:33019"/>
        <dbReference type="ChEBI" id="CHEBI:37565"/>
        <dbReference type="ChEBI" id="CHEBI:58805"/>
        <dbReference type="EC" id="2.7.7.65"/>
    </reaction>
</comment>
<dbReference type="InterPro" id="IPR029787">
    <property type="entry name" value="Nucleotide_cyclase"/>
</dbReference>
<evidence type="ECO:0000256" key="3">
    <source>
        <dbReference type="ARBA" id="ARBA00034247"/>
    </source>
</evidence>
<dbReference type="OrthoDB" id="6326420at2"/>
<dbReference type="AlphaFoldDB" id="A0A420EFQ4"/>
<dbReference type="NCBIfam" id="TIGR00254">
    <property type="entry name" value="GGDEF"/>
    <property type="match status" value="1"/>
</dbReference>
<dbReference type="FunFam" id="3.30.70.270:FF:000001">
    <property type="entry name" value="Diguanylate cyclase domain protein"/>
    <property type="match status" value="1"/>
</dbReference>
<comment type="caution">
    <text evidence="6">The sequence shown here is derived from an EMBL/GenBank/DDBJ whole genome shotgun (WGS) entry which is preliminary data.</text>
</comment>
<dbReference type="PROSITE" id="PS50887">
    <property type="entry name" value="GGDEF"/>
    <property type="match status" value="1"/>
</dbReference>
<dbReference type="Proteomes" id="UP000286482">
    <property type="component" value="Unassembled WGS sequence"/>
</dbReference>
<dbReference type="EC" id="2.7.7.65" evidence="2"/>
<dbReference type="RefSeq" id="WP_120353537.1">
    <property type="nucleotide sequence ID" value="NZ_RAQO01000004.1"/>
</dbReference>
<dbReference type="GO" id="GO:0052621">
    <property type="term" value="F:diguanylate cyclase activity"/>
    <property type="evidence" value="ECO:0007669"/>
    <property type="project" value="UniProtKB-EC"/>
</dbReference>
<keyword evidence="4" id="KW-0472">Membrane</keyword>
<evidence type="ECO:0000313" key="6">
    <source>
        <dbReference type="EMBL" id="RKF19532.1"/>
    </source>
</evidence>
<evidence type="ECO:0000313" key="7">
    <source>
        <dbReference type="Proteomes" id="UP000286482"/>
    </source>
</evidence>
<evidence type="ECO:0000259" key="5">
    <source>
        <dbReference type="PROSITE" id="PS50887"/>
    </source>
</evidence>
<proteinExistence type="predicted"/>
<dbReference type="PANTHER" id="PTHR45138">
    <property type="entry name" value="REGULATORY COMPONENTS OF SENSORY TRANSDUCTION SYSTEM"/>
    <property type="match status" value="1"/>
</dbReference>
<evidence type="ECO:0000256" key="4">
    <source>
        <dbReference type="SAM" id="Phobius"/>
    </source>
</evidence>
<reference evidence="6 7" key="1">
    <citation type="submission" date="2018-09" db="EMBL/GenBank/DDBJ databases">
        <authorList>
            <person name="Wang Z."/>
        </authorList>
    </citation>
    <scope>NUCLEOTIDE SEQUENCE [LARGE SCALE GENOMIC DNA]</scope>
    <source>
        <strain evidence="6 7">ALS 81</strain>
    </source>
</reference>
<keyword evidence="4" id="KW-0812">Transmembrane</keyword>
<feature type="transmembrane region" description="Helical" evidence="4">
    <location>
        <begin position="77"/>
        <end position="96"/>
    </location>
</feature>
<evidence type="ECO:0000256" key="2">
    <source>
        <dbReference type="ARBA" id="ARBA00012528"/>
    </source>
</evidence>
<organism evidence="6 7">
    <name type="scientific">Alginatibacterium sediminis</name>
    <dbReference type="NCBI Taxonomy" id="2164068"/>
    <lineage>
        <taxon>Bacteria</taxon>
        <taxon>Pseudomonadati</taxon>
        <taxon>Pseudomonadota</taxon>
        <taxon>Gammaproteobacteria</taxon>
        <taxon>Alteromonadales</taxon>
        <taxon>Alteromonadaceae</taxon>
        <taxon>Alginatibacterium</taxon>
    </lineage>
</organism>
<dbReference type="CDD" id="cd01949">
    <property type="entry name" value="GGDEF"/>
    <property type="match status" value="1"/>
</dbReference>
<feature type="transmembrane region" description="Helical" evidence="4">
    <location>
        <begin position="147"/>
        <end position="166"/>
    </location>
</feature>
<comment type="cofactor">
    <cofactor evidence="1">
        <name>Mg(2+)</name>
        <dbReference type="ChEBI" id="CHEBI:18420"/>
    </cofactor>
</comment>
<feature type="transmembrane region" description="Helical" evidence="4">
    <location>
        <begin position="214"/>
        <end position="234"/>
    </location>
</feature>
<feature type="transmembrane region" description="Helical" evidence="4">
    <location>
        <begin position="40"/>
        <end position="65"/>
    </location>
</feature>
<feature type="domain" description="GGDEF" evidence="5">
    <location>
        <begin position="279"/>
        <end position="417"/>
    </location>
</feature>
<feature type="transmembrane region" description="Helical" evidence="4">
    <location>
        <begin position="108"/>
        <end position="127"/>
    </location>
</feature>
<dbReference type="PANTHER" id="PTHR45138:SF9">
    <property type="entry name" value="DIGUANYLATE CYCLASE DGCM-RELATED"/>
    <property type="match status" value="1"/>
</dbReference>
<dbReference type="PRINTS" id="PR00173">
    <property type="entry name" value="EDTRNSPORT"/>
</dbReference>
<dbReference type="InterPro" id="IPR043128">
    <property type="entry name" value="Rev_trsase/Diguanyl_cyclase"/>
</dbReference>
<keyword evidence="7" id="KW-1185">Reference proteome</keyword>
<sequence>MVQILSLPLIITSSISLILGFFFMLLYYRLRSRYEEAVEFYFLFSLSALVSGVFLGAFAVLINSADNLDALNISNRVSIITAMFTIVLGLHFYVSFFNYKAPVFLKWCYAICTFFSLLAIVPNPYFLDKAFYPTSEYYTGLAFGPLFQLWGAWVLILAAYCIVILIRVYIRQHGNREHQSMRTVQLLLVATIVWMITGVSDTLTGIQVLNLPPLTWIGSFLVTCCIAWILVLHIDNLYEDRRQLSNQLMYDHLTQAFSRSYFEIRLAEALSVLDHSGSTRLYLCIFDVDNFKTVNDRYGHANGDELLKSIASITKETIRSFDCFARLGGDEFVLLLTDLQQDSHAINLVERIRHRIAETKIGISHHKFNATCSFGMVCAGPEHIEIKDLALQMLSYADQALYRSKNQGKNTLGIAKLPLGKSEVM</sequence>
<feature type="transmembrane region" description="Helical" evidence="4">
    <location>
        <begin position="186"/>
        <end position="208"/>
    </location>
</feature>
<accession>A0A420EFQ4</accession>
<dbReference type="InterPro" id="IPR050469">
    <property type="entry name" value="Diguanylate_Cyclase"/>
</dbReference>
<dbReference type="InterPro" id="IPR000160">
    <property type="entry name" value="GGDEF_dom"/>
</dbReference>
<name>A0A420EFQ4_9ALTE</name>
<dbReference type="SUPFAM" id="SSF55073">
    <property type="entry name" value="Nucleotide cyclase"/>
    <property type="match status" value="1"/>
</dbReference>
<dbReference type="SMART" id="SM00267">
    <property type="entry name" value="GGDEF"/>
    <property type="match status" value="1"/>
</dbReference>
<protein>
    <recommendedName>
        <fullName evidence="2">diguanylate cyclase</fullName>
        <ecNumber evidence="2">2.7.7.65</ecNumber>
    </recommendedName>
</protein>
<keyword evidence="4" id="KW-1133">Transmembrane helix</keyword>
<dbReference type="EMBL" id="RAQO01000004">
    <property type="protein sequence ID" value="RKF19532.1"/>
    <property type="molecule type" value="Genomic_DNA"/>
</dbReference>
<feature type="transmembrane region" description="Helical" evidence="4">
    <location>
        <begin position="6"/>
        <end position="28"/>
    </location>
</feature>